<dbReference type="InterPro" id="IPR003018">
    <property type="entry name" value="GAF"/>
</dbReference>
<dbReference type="PROSITE" id="PS50113">
    <property type="entry name" value="PAC"/>
    <property type="match status" value="2"/>
</dbReference>
<evidence type="ECO:0000259" key="7">
    <source>
        <dbReference type="PROSITE" id="PS50113"/>
    </source>
</evidence>
<feature type="non-terminal residue" evidence="8">
    <location>
        <position position="914"/>
    </location>
</feature>
<comment type="caution">
    <text evidence="8">The sequence shown here is derived from an EMBL/GenBank/DDBJ whole genome shotgun (WGS) entry which is preliminary data.</text>
</comment>
<dbReference type="Pfam" id="PF00989">
    <property type="entry name" value="PAS"/>
    <property type="match status" value="1"/>
</dbReference>
<dbReference type="SMART" id="SM00086">
    <property type="entry name" value="PAC"/>
    <property type="match status" value="3"/>
</dbReference>
<evidence type="ECO:0000256" key="4">
    <source>
        <dbReference type="ARBA" id="ARBA00022679"/>
    </source>
</evidence>
<comment type="catalytic activity">
    <reaction evidence="1">
        <text>ATP + protein L-histidine = ADP + protein N-phospho-L-histidine.</text>
        <dbReference type="EC" id="2.7.13.3"/>
    </reaction>
</comment>
<dbReference type="Pfam" id="PF08448">
    <property type="entry name" value="PAS_4"/>
    <property type="match status" value="1"/>
</dbReference>
<organism evidence="8">
    <name type="scientific">marine sediment metagenome</name>
    <dbReference type="NCBI Taxonomy" id="412755"/>
    <lineage>
        <taxon>unclassified sequences</taxon>
        <taxon>metagenomes</taxon>
        <taxon>ecological metagenomes</taxon>
    </lineage>
</organism>
<dbReference type="SUPFAM" id="SSF55785">
    <property type="entry name" value="PYP-like sensor domain (PAS domain)"/>
    <property type="match status" value="4"/>
</dbReference>
<protein>
    <recommendedName>
        <fullName evidence="2">histidine kinase</fullName>
        <ecNumber evidence="2">2.7.13.3</ecNumber>
    </recommendedName>
</protein>
<dbReference type="InterPro" id="IPR000700">
    <property type="entry name" value="PAS-assoc_C"/>
</dbReference>
<dbReference type="SMART" id="SM00091">
    <property type="entry name" value="PAS"/>
    <property type="match status" value="4"/>
</dbReference>
<feature type="non-terminal residue" evidence="8">
    <location>
        <position position="1"/>
    </location>
</feature>
<dbReference type="InterPro" id="IPR000014">
    <property type="entry name" value="PAS"/>
</dbReference>
<evidence type="ECO:0000256" key="2">
    <source>
        <dbReference type="ARBA" id="ARBA00012438"/>
    </source>
</evidence>
<proteinExistence type="predicted"/>
<dbReference type="Gene3D" id="3.30.450.40">
    <property type="match status" value="1"/>
</dbReference>
<dbReference type="InterPro" id="IPR052162">
    <property type="entry name" value="Sensor_kinase/Photoreceptor"/>
</dbReference>
<dbReference type="GO" id="GO:0004673">
    <property type="term" value="F:protein histidine kinase activity"/>
    <property type="evidence" value="ECO:0007669"/>
    <property type="project" value="UniProtKB-EC"/>
</dbReference>
<dbReference type="EMBL" id="LAZR01016908">
    <property type="protein sequence ID" value="KKM02518.1"/>
    <property type="molecule type" value="Genomic_DNA"/>
</dbReference>
<dbReference type="PANTHER" id="PTHR43304">
    <property type="entry name" value="PHYTOCHROME-LIKE PROTEIN CPH1"/>
    <property type="match status" value="1"/>
</dbReference>
<feature type="domain" description="PAC" evidence="7">
    <location>
        <begin position="637"/>
        <end position="689"/>
    </location>
</feature>
<dbReference type="Pfam" id="PF13185">
    <property type="entry name" value="GAF_2"/>
    <property type="match status" value="1"/>
</dbReference>
<evidence type="ECO:0000256" key="3">
    <source>
        <dbReference type="ARBA" id="ARBA00022553"/>
    </source>
</evidence>
<dbReference type="InterPro" id="IPR013656">
    <property type="entry name" value="PAS_4"/>
</dbReference>
<dbReference type="InterPro" id="IPR001610">
    <property type="entry name" value="PAC"/>
</dbReference>
<dbReference type="InterPro" id="IPR013767">
    <property type="entry name" value="PAS_fold"/>
</dbReference>
<keyword evidence="5" id="KW-0418">Kinase</keyword>
<dbReference type="Pfam" id="PF13426">
    <property type="entry name" value="PAS_9"/>
    <property type="match status" value="1"/>
</dbReference>
<name>A0A0F9JU96_9ZZZZ</name>
<sequence>KYKENFRIITDQLLNGIVILQKGFVKYTNSATSEIFEYPKEEIEEWSTDDLFNKIYPEDIPIIDKKIKERRRKMIDTILQYSLRIITKLGNIKWIEVSYKPILFAGEDATLVMFQDISFRREADLKFKESIESLRKSQKELLIRDQISKIFLTVSNEEMYGKVLEVILKAFESRYGVFGYIDEKGNLVCPSMTTEIWEKCQMEDKTIIFPQESWGGILGRTLLEKKIFYSNEPFKVPEGHIQIFNALDVPMIYQNEMIGNILIGNKINGYSAEDKIFLESIAGLIAPILYKRLKTIKLEREREQSNKKLIESQYNLQERLKELTCLYGISKVFERPDMSIDEIFNEILHLIPPAWQYPSITCARIIFKGKKYKNLNFKETRWNLSSEKVVNNGILKIEVYYHENKPFLKEEEYLINEIAERLKNIIVEKLAEYRILESEERFHKIFEEGPLGMVIVSLDFRIMKVNSKLCDKLGYDEKELTKFTFLDITHPEDRYRDAQLAEQLFKGDIPFYSIEKRYYKKNKEILWAKLTCSVIHDKNGKVIYGIGMVEDITKQKKAEKRIKEQFLFLNNIIEALPHPLYVMNVENYQIELANSMTIPDKSSRKLTCYNLFHNRDKPCKDQHTCPLEIVKKTKKSIVVEYLHLDKDGNPRYYEVHGHPLLDKNSNVIKIIGYNLDITERKKSEEKIIDQAKFPSENPNPVLRVTKNKVIYANQVSQDLFHTKQGEVIPDVLREIVNELFLEQSTQDIEIEANNRIFSLIITPIKDQNYVNIYGRDITERKKIEKKYIDLNVALEQKIIERTRELKESEQKFRNMIHDLDVGYYNVGMDGKIIFHNSAFNKIAGYDPSENLIGSEAMDFWYNPIDRKIFMEQILNKEHVENFVTNVKKKNGEKIFVELNSHLVKDELGDPISIE</sequence>
<reference evidence="8" key="1">
    <citation type="journal article" date="2015" name="Nature">
        <title>Complex archaea that bridge the gap between prokaryotes and eukaryotes.</title>
        <authorList>
            <person name="Spang A."/>
            <person name="Saw J.H."/>
            <person name="Jorgensen S.L."/>
            <person name="Zaremba-Niedzwiedzka K."/>
            <person name="Martijn J."/>
            <person name="Lind A.E."/>
            <person name="van Eijk R."/>
            <person name="Schleper C."/>
            <person name="Guy L."/>
            <person name="Ettema T.J."/>
        </authorList>
    </citation>
    <scope>NUCLEOTIDE SEQUENCE</scope>
</reference>
<evidence type="ECO:0000256" key="5">
    <source>
        <dbReference type="ARBA" id="ARBA00022777"/>
    </source>
</evidence>
<accession>A0A0F9JU96</accession>
<feature type="domain" description="PAS" evidence="6">
    <location>
        <begin position="808"/>
        <end position="849"/>
    </location>
</feature>
<dbReference type="InterPro" id="IPR035965">
    <property type="entry name" value="PAS-like_dom_sf"/>
</dbReference>
<dbReference type="InterPro" id="IPR029016">
    <property type="entry name" value="GAF-like_dom_sf"/>
</dbReference>
<dbReference type="CDD" id="cd00130">
    <property type="entry name" value="PAS"/>
    <property type="match status" value="3"/>
</dbReference>
<evidence type="ECO:0000259" key="6">
    <source>
        <dbReference type="PROSITE" id="PS50112"/>
    </source>
</evidence>
<dbReference type="EC" id="2.7.13.3" evidence="2"/>
<dbReference type="NCBIfam" id="TIGR00229">
    <property type="entry name" value="sensory_box"/>
    <property type="match status" value="3"/>
</dbReference>
<keyword evidence="3" id="KW-0597">Phosphoprotein</keyword>
<feature type="domain" description="PAS" evidence="6">
    <location>
        <begin position="438"/>
        <end position="508"/>
    </location>
</feature>
<dbReference type="InterPro" id="IPR013655">
    <property type="entry name" value="PAS_fold_3"/>
</dbReference>
<dbReference type="SUPFAM" id="SSF55781">
    <property type="entry name" value="GAF domain-like"/>
    <property type="match status" value="1"/>
</dbReference>
<gene>
    <name evidence="8" type="ORF">LCGC14_1783630</name>
</gene>
<dbReference type="Gene3D" id="3.30.450.20">
    <property type="entry name" value="PAS domain"/>
    <property type="match status" value="4"/>
</dbReference>
<keyword evidence="4" id="KW-0808">Transferase</keyword>
<evidence type="ECO:0000313" key="8">
    <source>
        <dbReference type="EMBL" id="KKM02518.1"/>
    </source>
</evidence>
<dbReference type="PROSITE" id="PS50112">
    <property type="entry name" value="PAS"/>
    <property type="match status" value="2"/>
</dbReference>
<dbReference type="Pfam" id="PF08447">
    <property type="entry name" value="PAS_3"/>
    <property type="match status" value="1"/>
</dbReference>
<dbReference type="AlphaFoldDB" id="A0A0F9JU96"/>
<evidence type="ECO:0000256" key="1">
    <source>
        <dbReference type="ARBA" id="ARBA00000085"/>
    </source>
</evidence>
<feature type="domain" description="PAC" evidence="7">
    <location>
        <begin position="512"/>
        <end position="564"/>
    </location>
</feature>
<dbReference type="PANTHER" id="PTHR43304:SF1">
    <property type="entry name" value="PAC DOMAIN-CONTAINING PROTEIN"/>
    <property type="match status" value="1"/>
</dbReference>